<dbReference type="Proteomes" id="UP001273136">
    <property type="component" value="Unassembled WGS sequence"/>
</dbReference>
<keyword evidence="1" id="KW-1133">Transmembrane helix</keyword>
<name>A0AAE4MC98_9EURY</name>
<keyword evidence="1" id="KW-0472">Membrane</keyword>
<organism evidence="2 3">
    <name type="scientific">Methanorbis furvi</name>
    <dbReference type="NCBI Taxonomy" id="3028299"/>
    <lineage>
        <taxon>Archaea</taxon>
        <taxon>Methanobacteriati</taxon>
        <taxon>Methanobacteriota</taxon>
        <taxon>Stenosarchaea group</taxon>
        <taxon>Methanomicrobia</taxon>
        <taxon>Methanomicrobiales</taxon>
        <taxon>Methanocorpusculaceae</taxon>
        <taxon>Methanorbis</taxon>
    </lineage>
</organism>
<dbReference type="AlphaFoldDB" id="A0AAE4MC98"/>
<reference evidence="2" key="1">
    <citation type="submission" date="2023-06" db="EMBL/GenBank/DDBJ databases">
        <title>Genome sequence of Methancorpusculaceae sp. Ag1.</title>
        <authorList>
            <person name="Protasov E."/>
            <person name="Platt K."/>
            <person name="Poehlein A."/>
            <person name="Daniel R."/>
            <person name="Brune A."/>
        </authorList>
    </citation>
    <scope>NUCLEOTIDE SEQUENCE</scope>
    <source>
        <strain evidence="2">Ag1</strain>
    </source>
</reference>
<protein>
    <submittedName>
        <fullName evidence="2">Uncharacterized protein</fullName>
    </submittedName>
</protein>
<accession>A0AAE4MC98</accession>
<dbReference type="RefSeq" id="WP_338093691.1">
    <property type="nucleotide sequence ID" value="NZ_JAWDKA010000002.1"/>
</dbReference>
<gene>
    <name evidence="2" type="ORF">McpAg1_04820</name>
</gene>
<dbReference type="EMBL" id="JAWDKA010000002">
    <property type="protein sequence ID" value="MDV0441297.1"/>
    <property type="molecule type" value="Genomic_DNA"/>
</dbReference>
<comment type="caution">
    <text evidence="2">The sequence shown here is derived from an EMBL/GenBank/DDBJ whole genome shotgun (WGS) entry which is preliminary data.</text>
</comment>
<evidence type="ECO:0000313" key="2">
    <source>
        <dbReference type="EMBL" id="MDV0441297.1"/>
    </source>
</evidence>
<keyword evidence="3" id="KW-1185">Reference proteome</keyword>
<proteinExistence type="predicted"/>
<evidence type="ECO:0000313" key="3">
    <source>
        <dbReference type="Proteomes" id="UP001273136"/>
    </source>
</evidence>
<sequence length="467" mass="55002">MKQNILTSHPFPNPNSHVSEEIMRYMTDLAGWLVGASEYSSKYHGKIFMLHSNAYWEAASAGSFLIKFDKISYTNKLDRELNIDTQILATLRWIFDNKEICCDDGDEQLYSNAESFPLQKYTCYRWDGNVWNTSCVLQFIFDFLKKNDTDIPNEITRNELKQLIYTSLRWIELMFLSNDPKNNPLAQNKYALYSSNFSKTLILLLHLSELESSTELDVYKKWRDNFIHEIIEKLIEDCKWEDGDKQNMCRWETYVKTADCGLALAEYYDTNVQIYRTTHHNYQNIHKCLIGTCRWLEEKQTSTGTWGSQDDTIRSAHAYLQMGYVLNKYQSIHLGTHSSVSKTSGYPYIIKPYRIFKALRTLVDAKQYPGDGSIIHTPYLTLFFSEFLLSLYETCQVFFEKSMYKLYDDVLTHMPLKATKERGDVLRLKAENHKYWRELRTARTYRRTLFILNFIIGLYAIIGIIIW</sequence>
<keyword evidence="1" id="KW-0812">Transmembrane</keyword>
<feature type="transmembrane region" description="Helical" evidence="1">
    <location>
        <begin position="449"/>
        <end position="466"/>
    </location>
</feature>
<evidence type="ECO:0000256" key="1">
    <source>
        <dbReference type="SAM" id="Phobius"/>
    </source>
</evidence>